<evidence type="ECO:0000313" key="2">
    <source>
        <dbReference type="EMBL" id="AHF17821.1"/>
    </source>
</evidence>
<evidence type="ECO:0000256" key="1">
    <source>
        <dbReference type="SAM" id="Phobius"/>
    </source>
</evidence>
<dbReference type="Proteomes" id="UP000003586">
    <property type="component" value="Chromosome"/>
</dbReference>
<dbReference type="OrthoDB" id="1453530at2"/>
<feature type="transmembrane region" description="Helical" evidence="1">
    <location>
        <begin position="186"/>
        <end position="211"/>
    </location>
</feature>
<proteinExistence type="predicted"/>
<accession>W0F8X3</accession>
<dbReference type="EMBL" id="CP007035">
    <property type="protein sequence ID" value="AHF17821.1"/>
    <property type="molecule type" value="Genomic_DNA"/>
</dbReference>
<dbReference type="STRING" id="929713.NIASO_14765"/>
<feature type="transmembrane region" description="Helical" evidence="1">
    <location>
        <begin position="89"/>
        <end position="110"/>
    </location>
</feature>
<reference evidence="2 3" key="1">
    <citation type="submission" date="2013-12" db="EMBL/GenBank/DDBJ databases">
        <authorList>
            <consortium name="DOE Joint Genome Institute"/>
            <person name="Eisen J."/>
            <person name="Huntemann M."/>
            <person name="Han J."/>
            <person name="Chen A."/>
            <person name="Kyrpides N."/>
            <person name="Mavromatis K."/>
            <person name="Markowitz V."/>
            <person name="Palaniappan K."/>
            <person name="Ivanova N."/>
            <person name="Schaumberg A."/>
            <person name="Pati A."/>
            <person name="Liolios K."/>
            <person name="Nordberg H.P."/>
            <person name="Cantor M.N."/>
            <person name="Hua S.X."/>
            <person name="Woyke T."/>
        </authorList>
    </citation>
    <scope>NUCLEOTIDE SEQUENCE [LARGE SCALE GENOMIC DNA]</scope>
    <source>
        <strain evidence="3">DSM 19437</strain>
    </source>
</reference>
<protein>
    <submittedName>
        <fullName evidence="2">Uncharacterized protein</fullName>
    </submittedName>
</protein>
<dbReference type="AlphaFoldDB" id="W0F8X3"/>
<dbReference type="HOGENOM" id="CLU_1287738_0_0_10"/>
<feature type="transmembrane region" description="Helical" evidence="1">
    <location>
        <begin position="32"/>
        <end position="53"/>
    </location>
</feature>
<gene>
    <name evidence="2" type="ORF">NIASO_14765</name>
</gene>
<keyword evidence="1" id="KW-0812">Transmembrane</keyword>
<keyword evidence="1" id="KW-0472">Membrane</keyword>
<dbReference type="RefSeq" id="WP_008586716.1">
    <property type="nucleotide sequence ID" value="NZ_CP007035.1"/>
</dbReference>
<evidence type="ECO:0000313" key="3">
    <source>
        <dbReference type="Proteomes" id="UP000003586"/>
    </source>
</evidence>
<feature type="transmembrane region" description="Helical" evidence="1">
    <location>
        <begin position="122"/>
        <end position="141"/>
    </location>
</feature>
<name>W0F8X3_9BACT</name>
<dbReference type="KEGG" id="nso:NIASO_14765"/>
<keyword evidence="1" id="KW-1133">Transmembrane helix</keyword>
<organism evidence="2 3">
    <name type="scientific">Niabella soli DSM 19437</name>
    <dbReference type="NCBI Taxonomy" id="929713"/>
    <lineage>
        <taxon>Bacteria</taxon>
        <taxon>Pseudomonadati</taxon>
        <taxon>Bacteroidota</taxon>
        <taxon>Chitinophagia</taxon>
        <taxon>Chitinophagales</taxon>
        <taxon>Chitinophagaceae</taxon>
        <taxon>Niabella</taxon>
    </lineage>
</organism>
<keyword evidence="3" id="KW-1185">Reference proteome</keyword>
<feature type="transmembrane region" description="Helical" evidence="1">
    <location>
        <begin position="153"/>
        <end position="174"/>
    </location>
</feature>
<sequence length="214" mass="25295">MALAKILLVLEWVSFITGLCALNKLGKEGRAIIYFLGVVVLSETVGILIRYYADPHYMVRYNKTWFSMMFPFQFSSLLLCYYKTTRFAYWRIAITGFGGILLFVFMLQLLTGNLTEVNTFNYTLGAIFVSACSLHYLFELMNSEKIEEVTRDPFLYISIGLLLFYLGTLPFHAMRMYLYETHREIFWVYYYLFFGFNYFLYGIITFAFLWAKKK</sequence>